<organism evidence="4 5">
    <name type="scientific">Microbacterium paludicola</name>
    <dbReference type="NCBI Taxonomy" id="300019"/>
    <lineage>
        <taxon>Bacteria</taxon>
        <taxon>Bacillati</taxon>
        <taxon>Actinomycetota</taxon>
        <taxon>Actinomycetes</taxon>
        <taxon>Micrococcales</taxon>
        <taxon>Microbacteriaceae</taxon>
        <taxon>Microbacterium</taxon>
    </lineage>
</organism>
<proteinExistence type="predicted"/>
<dbReference type="Pfam" id="PF22124">
    <property type="entry name" value="Glyco_hydro_95_cat"/>
    <property type="match status" value="1"/>
</dbReference>
<evidence type="ECO:0000259" key="2">
    <source>
        <dbReference type="Pfam" id="PF21307"/>
    </source>
</evidence>
<feature type="domain" description="Glycosyl hydrolase family 95 N-terminal" evidence="1">
    <location>
        <begin position="11"/>
        <end position="206"/>
    </location>
</feature>
<accession>A0ABU1HZA7</accession>
<dbReference type="PANTHER" id="PTHR31084">
    <property type="entry name" value="ALPHA-L-FUCOSIDASE 2"/>
    <property type="match status" value="1"/>
</dbReference>
<name>A0ABU1HZA7_9MICO</name>
<comment type="caution">
    <text evidence="4">The sequence shown here is derived from an EMBL/GenBank/DDBJ whole genome shotgun (WGS) entry which is preliminary data.</text>
</comment>
<protein>
    <submittedName>
        <fullName evidence="4">Alpha-L-fucosidase 2</fullName>
        <ecNumber evidence="4">3.2.1.51</ecNumber>
    </submittedName>
</protein>
<feature type="domain" description="Alpha fucosidase A-like C-terminal" evidence="2">
    <location>
        <begin position="688"/>
        <end position="730"/>
    </location>
</feature>
<dbReference type="InterPro" id="IPR012341">
    <property type="entry name" value="6hp_glycosidase-like_sf"/>
</dbReference>
<keyword evidence="5" id="KW-1185">Reference proteome</keyword>
<dbReference type="Proteomes" id="UP001260188">
    <property type="component" value="Unassembled WGS sequence"/>
</dbReference>
<keyword evidence="4" id="KW-0326">Glycosidase</keyword>
<dbReference type="Pfam" id="PF21307">
    <property type="entry name" value="Glyco_hydro_95_C"/>
    <property type="match status" value="1"/>
</dbReference>
<dbReference type="EMBL" id="JAVIZA010000001">
    <property type="protein sequence ID" value="MDR6166978.1"/>
    <property type="molecule type" value="Genomic_DNA"/>
</dbReference>
<reference evidence="4 5" key="1">
    <citation type="submission" date="2023-08" db="EMBL/GenBank/DDBJ databases">
        <title>Functional and genomic diversity of the sorghum phyllosphere microbiome.</title>
        <authorList>
            <person name="Shade A."/>
        </authorList>
    </citation>
    <scope>NUCLEOTIDE SEQUENCE [LARGE SCALE GENOMIC DNA]</scope>
    <source>
        <strain evidence="4 5">SORGH_AS_0919</strain>
    </source>
</reference>
<dbReference type="Pfam" id="PF14498">
    <property type="entry name" value="Glyco_hyd_65N_2"/>
    <property type="match status" value="1"/>
</dbReference>
<dbReference type="GO" id="GO:0004560">
    <property type="term" value="F:alpha-L-fucosidase activity"/>
    <property type="evidence" value="ECO:0007669"/>
    <property type="project" value="UniProtKB-EC"/>
</dbReference>
<evidence type="ECO:0000313" key="4">
    <source>
        <dbReference type="EMBL" id="MDR6166978.1"/>
    </source>
</evidence>
<evidence type="ECO:0000313" key="5">
    <source>
        <dbReference type="Proteomes" id="UP001260188"/>
    </source>
</evidence>
<dbReference type="InterPro" id="IPR027414">
    <property type="entry name" value="GH95_N_dom"/>
</dbReference>
<dbReference type="EC" id="3.2.1.51" evidence="4"/>
<evidence type="ECO:0000259" key="3">
    <source>
        <dbReference type="Pfam" id="PF22124"/>
    </source>
</evidence>
<dbReference type="InterPro" id="IPR049053">
    <property type="entry name" value="AFCA-like_C"/>
</dbReference>
<dbReference type="RefSeq" id="WP_309665411.1">
    <property type="nucleotide sequence ID" value="NZ_JAVIZA010000001.1"/>
</dbReference>
<feature type="domain" description="Glycosyl hydrolase family 95 catalytic" evidence="3">
    <location>
        <begin position="275"/>
        <end position="685"/>
    </location>
</feature>
<dbReference type="PANTHER" id="PTHR31084:SF0">
    <property type="entry name" value="ALPHA-L-FUCOSIDASE 2"/>
    <property type="match status" value="1"/>
</dbReference>
<dbReference type="Gene3D" id="1.50.10.10">
    <property type="match status" value="1"/>
</dbReference>
<sequence>MSARPELVFRSTEPADSWEDGLVVGSGRVGAVVHGPGDELRISMAHERFFLPANPRPPAPLLHPVLPRLRTALAAGDSGSADELLGAALTDAGFTDLVWTDPLALCGSLTVTTAGGCAATTREIDLVRGVASVTWRDHSDTLHRVSVVAPRATDTIELALEAGADTEMRIRLALDTVDDTPAASFAPDYTGTVTGRVRAGDTGRLEIVDVAGRILAAATATTAESGVVWRRDADGLEARVLVPAGARRTVRVDLSVIGRPPVPAPAADWDGRLRSQERAHGSLVTTSLLDLDGASDTVATTTERLWREARSGNPEAVRRAIEIAYISGRSNIISSTGELPPTLQGVWQGTWRPAWSADYTMNGNVQNGALAGVGVTGTPELALSLLSLVLPHLDDYRENARRVYGADGMLLPSRMSTHGIANHVDRSFPHVFWTGAGPWVLRIAADTVALTGDRSVVDDRLWELVEGVLAFGETATVVVDGIRHFSPSYSPENTPDGSATPLAMDAAIDVAAYRDAARAARLLGRARGDDSLDDRWQALASSVPDFAVAPDGTLAEWLDPAAQENAAHRHVSQLYPLWYETDEMFGADAPQAAALRQAAQRTIDAKIAWRADDPAPPPGRMEMAFGLAQIGLAAAALGDAETAVQCVEWLSLLHWRRSLTTTHDADSIFNLDASGALPAVVASMLSRSTVDSLHLLPALPARWPRGRITGLRARGGIVIDRLSWDEASATVEVRRLAAASWLCPSGTTTVHAGSGFTWADEHGGEHGGARIVELGEAPVTLRMRRKASTTAEGTTSAS</sequence>
<gene>
    <name evidence="4" type="ORF">QE367_001182</name>
</gene>
<dbReference type="InterPro" id="IPR054363">
    <property type="entry name" value="GH95_cat"/>
</dbReference>
<dbReference type="SUPFAM" id="SSF48208">
    <property type="entry name" value="Six-hairpin glycosidases"/>
    <property type="match status" value="1"/>
</dbReference>
<keyword evidence="4" id="KW-0378">Hydrolase</keyword>
<dbReference type="Gene3D" id="2.70.98.50">
    <property type="entry name" value="putative glycoside hydrolase family protein from bacillus halodurans"/>
    <property type="match status" value="1"/>
</dbReference>
<evidence type="ECO:0000259" key="1">
    <source>
        <dbReference type="Pfam" id="PF14498"/>
    </source>
</evidence>
<dbReference type="InterPro" id="IPR008928">
    <property type="entry name" value="6-hairpin_glycosidase_sf"/>
</dbReference>